<evidence type="ECO:0000256" key="1">
    <source>
        <dbReference type="SAM" id="MobiDB-lite"/>
    </source>
</evidence>
<evidence type="ECO:0000313" key="2">
    <source>
        <dbReference type="EMBL" id="SVD80956.1"/>
    </source>
</evidence>
<protein>
    <submittedName>
        <fullName evidence="2">Uncharacterized protein</fullName>
    </submittedName>
</protein>
<feature type="region of interest" description="Disordered" evidence="1">
    <location>
        <begin position="1"/>
        <end position="25"/>
    </location>
</feature>
<organism evidence="2">
    <name type="scientific">marine metagenome</name>
    <dbReference type="NCBI Taxonomy" id="408172"/>
    <lineage>
        <taxon>unclassified sequences</taxon>
        <taxon>metagenomes</taxon>
        <taxon>ecological metagenomes</taxon>
    </lineage>
</organism>
<feature type="compositionally biased region" description="Basic and acidic residues" evidence="1">
    <location>
        <begin position="1"/>
        <end position="16"/>
    </location>
</feature>
<proteinExistence type="predicted"/>
<feature type="non-terminal residue" evidence="2">
    <location>
        <position position="1"/>
    </location>
</feature>
<accession>A0A382YCC0</accession>
<reference evidence="2" key="1">
    <citation type="submission" date="2018-05" db="EMBL/GenBank/DDBJ databases">
        <authorList>
            <person name="Lanie J.A."/>
            <person name="Ng W.-L."/>
            <person name="Kazmierczak K.M."/>
            <person name="Andrzejewski T.M."/>
            <person name="Davidsen T.M."/>
            <person name="Wayne K.J."/>
            <person name="Tettelin H."/>
            <person name="Glass J.I."/>
            <person name="Rusch D."/>
            <person name="Podicherti R."/>
            <person name="Tsui H.-C.T."/>
            <person name="Winkler M.E."/>
        </authorList>
    </citation>
    <scope>NUCLEOTIDE SEQUENCE</scope>
</reference>
<sequence>HEKYHPDNFPDGKMHLFSETPGKGS</sequence>
<dbReference type="EMBL" id="UINC01174702">
    <property type="protein sequence ID" value="SVD80956.1"/>
    <property type="molecule type" value="Genomic_DNA"/>
</dbReference>
<dbReference type="AlphaFoldDB" id="A0A382YCC0"/>
<name>A0A382YCC0_9ZZZZ</name>
<gene>
    <name evidence="2" type="ORF">METZ01_LOCUS433810</name>
</gene>